<dbReference type="AlphaFoldDB" id="A0A917Z3Q0"/>
<reference evidence="1" key="1">
    <citation type="journal article" date="2014" name="Int. J. Syst. Evol. Microbiol.">
        <title>Complete genome sequence of Corynebacterium casei LMG S-19264T (=DSM 44701T), isolated from a smear-ripened cheese.</title>
        <authorList>
            <consortium name="US DOE Joint Genome Institute (JGI-PGF)"/>
            <person name="Walter F."/>
            <person name="Albersmeier A."/>
            <person name="Kalinowski J."/>
            <person name="Ruckert C."/>
        </authorList>
    </citation>
    <scope>NUCLEOTIDE SEQUENCE</scope>
    <source>
        <strain evidence="1">CGMCC 4.7368</strain>
    </source>
</reference>
<accession>A0A917Z3Q0</accession>
<dbReference type="Gene3D" id="3.30.1870.10">
    <property type="entry name" value="EreA-like, domain 2"/>
    <property type="match status" value="1"/>
</dbReference>
<dbReference type="Proteomes" id="UP000646523">
    <property type="component" value="Unassembled WGS sequence"/>
</dbReference>
<dbReference type="Pfam" id="PF05139">
    <property type="entry name" value="Erythro_esteras"/>
    <property type="match status" value="1"/>
</dbReference>
<dbReference type="PANTHER" id="PTHR31299">
    <property type="entry name" value="ESTERASE, PUTATIVE (AFU_ORTHOLOGUE AFUA_1G05850)-RELATED"/>
    <property type="match status" value="1"/>
</dbReference>
<evidence type="ECO:0000313" key="1">
    <source>
        <dbReference type="EMBL" id="GGO74356.1"/>
    </source>
</evidence>
<keyword evidence="2" id="KW-1185">Reference proteome</keyword>
<dbReference type="PIRSF" id="PIRSF036794">
    <property type="entry name" value="UCP_erythr_ester"/>
    <property type="match status" value="1"/>
</dbReference>
<dbReference type="CDD" id="cd14728">
    <property type="entry name" value="Ere-like"/>
    <property type="match status" value="1"/>
</dbReference>
<name>A0A917Z3Q0_9ACTN</name>
<dbReference type="EMBL" id="BMNH01000015">
    <property type="protein sequence ID" value="GGO74356.1"/>
    <property type="molecule type" value="Genomic_DNA"/>
</dbReference>
<dbReference type="InterPro" id="IPR052036">
    <property type="entry name" value="Hydrolase/PRTase-associated"/>
</dbReference>
<dbReference type="Gene3D" id="1.20.1440.30">
    <property type="entry name" value="Biosynthetic Protein domain"/>
    <property type="match status" value="1"/>
</dbReference>
<dbReference type="Gene3D" id="3.40.1660.10">
    <property type="entry name" value="EreA-like (biosynthetic domain)"/>
    <property type="match status" value="1"/>
</dbReference>
<organism evidence="1 2">
    <name type="scientific">Nonomuraea cavernae</name>
    <dbReference type="NCBI Taxonomy" id="2045107"/>
    <lineage>
        <taxon>Bacteria</taxon>
        <taxon>Bacillati</taxon>
        <taxon>Actinomycetota</taxon>
        <taxon>Actinomycetes</taxon>
        <taxon>Streptosporangiales</taxon>
        <taxon>Streptosporangiaceae</taxon>
        <taxon>Nonomuraea</taxon>
    </lineage>
</organism>
<dbReference type="InterPro" id="IPR007815">
    <property type="entry name" value="Emycin_Estase"/>
</dbReference>
<gene>
    <name evidence="1" type="ORF">GCM10012289_46810</name>
</gene>
<dbReference type="RefSeq" id="WP_189126303.1">
    <property type="nucleotide sequence ID" value="NZ_BMNH01000015.1"/>
</dbReference>
<dbReference type="PANTHER" id="PTHR31299:SF0">
    <property type="entry name" value="ESTERASE, PUTATIVE (AFU_ORTHOLOGUE AFUA_1G05850)-RELATED"/>
    <property type="match status" value="1"/>
</dbReference>
<sequence>MEKVKTATNAPTTAARLSDQAVMPLRTLDPTGPLDDLEWLDHAVGDARVVAIGESAHYNGEFYRLRHRLLRYLVERHGFSVYAMETGFAEGLLVDAWVRGGDDRLGHVMANGMTSLMGLWAQMRDLLRWMRHHNETAMRPLGFSGIDLPGSNMSLLPGLDAVLAYLAQADPEFRLDPSVRETASAFAAMSAFSAPAAIAAYGQFPSATKDALTASLAELVALMTGRRLDYLQRTTVEDYERALQSLRITVTLDTIIRAMARGDQRTVMFNREAAIADTVEWILGGQDRIVLAAHNGHIQRGPGTLPGLTPMTPMGMHLADRLGKDYLVIGTTSGTGQILNTGPDFYTGTFFTAMEAPEPGSLDALMHASHDGPFATDLRRLSPIDTDAVRGITGQRAGIGTFYSPVSPLDAYDIIVHLPHVTAADPDDAALAHSPRDVREAFAQWKPQ</sequence>
<comment type="caution">
    <text evidence="1">The sequence shown here is derived from an EMBL/GenBank/DDBJ whole genome shotgun (WGS) entry which is preliminary data.</text>
</comment>
<dbReference type="InterPro" id="IPR014622">
    <property type="entry name" value="UCP036794_erythomycin"/>
</dbReference>
<dbReference type="GO" id="GO:0046677">
    <property type="term" value="P:response to antibiotic"/>
    <property type="evidence" value="ECO:0007669"/>
    <property type="project" value="InterPro"/>
</dbReference>
<evidence type="ECO:0000313" key="2">
    <source>
        <dbReference type="Proteomes" id="UP000646523"/>
    </source>
</evidence>
<dbReference type="SUPFAM" id="SSF159501">
    <property type="entry name" value="EreA/ChaN-like"/>
    <property type="match status" value="1"/>
</dbReference>
<proteinExistence type="predicted"/>
<protein>
    <recommendedName>
        <fullName evidence="3">Erythromycin esterase</fullName>
    </recommendedName>
</protein>
<reference evidence="1" key="2">
    <citation type="submission" date="2020-09" db="EMBL/GenBank/DDBJ databases">
        <authorList>
            <person name="Sun Q."/>
            <person name="Zhou Y."/>
        </authorList>
    </citation>
    <scope>NUCLEOTIDE SEQUENCE</scope>
    <source>
        <strain evidence="1">CGMCC 4.7368</strain>
    </source>
</reference>
<evidence type="ECO:0008006" key="3">
    <source>
        <dbReference type="Google" id="ProtNLM"/>
    </source>
</evidence>